<sequence>MRLAARSTLTSKGVAFECLVHKSTSVLRSPARYPDPKPGGYLRIVFARKRDKQRGIRRASGSSRRNIARDSLRTLLLKIRKSKRAARFIAREKTAGDRANLQKEKKGKPWKMNESLPRSLFTFHMRRAALAATIQARLDATEKPAVEPAK</sequence>
<dbReference type="EMBL" id="GL442439">
    <property type="protein sequence ID" value="EFN63433.1"/>
    <property type="molecule type" value="Genomic_DNA"/>
</dbReference>
<keyword evidence="2" id="KW-1185">Reference proteome</keyword>
<dbReference type="Proteomes" id="UP000000311">
    <property type="component" value="Unassembled WGS sequence"/>
</dbReference>
<name>E2ASZ8_CAMFO</name>
<gene>
    <name evidence="1" type="ORF">EAG_04888</name>
</gene>
<reference evidence="1 2" key="1">
    <citation type="journal article" date="2010" name="Science">
        <title>Genomic comparison of the ants Camponotus floridanus and Harpegnathos saltator.</title>
        <authorList>
            <person name="Bonasio R."/>
            <person name="Zhang G."/>
            <person name="Ye C."/>
            <person name="Mutti N.S."/>
            <person name="Fang X."/>
            <person name="Qin N."/>
            <person name="Donahue G."/>
            <person name="Yang P."/>
            <person name="Li Q."/>
            <person name="Li C."/>
            <person name="Zhang P."/>
            <person name="Huang Z."/>
            <person name="Berger S.L."/>
            <person name="Reinberg D."/>
            <person name="Wang J."/>
            <person name="Liebig J."/>
        </authorList>
    </citation>
    <scope>NUCLEOTIDE SEQUENCE [LARGE SCALE GENOMIC DNA]</scope>
    <source>
        <strain evidence="2">C129</strain>
    </source>
</reference>
<proteinExistence type="predicted"/>
<organism evidence="2">
    <name type="scientific">Camponotus floridanus</name>
    <name type="common">Florida carpenter ant</name>
    <dbReference type="NCBI Taxonomy" id="104421"/>
    <lineage>
        <taxon>Eukaryota</taxon>
        <taxon>Metazoa</taxon>
        <taxon>Ecdysozoa</taxon>
        <taxon>Arthropoda</taxon>
        <taxon>Hexapoda</taxon>
        <taxon>Insecta</taxon>
        <taxon>Pterygota</taxon>
        <taxon>Neoptera</taxon>
        <taxon>Endopterygota</taxon>
        <taxon>Hymenoptera</taxon>
        <taxon>Apocrita</taxon>
        <taxon>Aculeata</taxon>
        <taxon>Formicoidea</taxon>
        <taxon>Formicidae</taxon>
        <taxon>Formicinae</taxon>
        <taxon>Camponotus</taxon>
    </lineage>
</organism>
<evidence type="ECO:0000313" key="1">
    <source>
        <dbReference type="EMBL" id="EFN63433.1"/>
    </source>
</evidence>
<dbReference type="InParanoid" id="E2ASZ8"/>
<accession>E2ASZ8</accession>
<evidence type="ECO:0000313" key="2">
    <source>
        <dbReference type="Proteomes" id="UP000000311"/>
    </source>
</evidence>
<dbReference type="AlphaFoldDB" id="E2ASZ8"/>
<protein>
    <submittedName>
        <fullName evidence="1">Uncharacterized protein</fullName>
    </submittedName>
</protein>